<evidence type="ECO:0000256" key="10">
    <source>
        <dbReference type="ARBA" id="ARBA00023237"/>
    </source>
</evidence>
<keyword evidence="4" id="KW-0410">Iron transport</keyword>
<dbReference type="PROSITE" id="PS52016">
    <property type="entry name" value="TONB_DEPENDENT_REC_3"/>
    <property type="match status" value="1"/>
</dbReference>
<keyword evidence="2 11" id="KW-0813">Transport</keyword>
<dbReference type="InterPro" id="IPR039426">
    <property type="entry name" value="TonB-dep_rcpt-like"/>
</dbReference>
<comment type="subcellular location">
    <subcellularLocation>
        <location evidence="1 11">Cell outer membrane</location>
        <topology evidence="1 11">Multi-pass membrane protein</topology>
    </subcellularLocation>
</comment>
<evidence type="ECO:0000256" key="5">
    <source>
        <dbReference type="ARBA" id="ARBA00022692"/>
    </source>
</evidence>
<dbReference type="PANTHER" id="PTHR32552:SF68">
    <property type="entry name" value="FERRICHROME OUTER MEMBRANE TRANSPORTER_PHAGE RECEPTOR"/>
    <property type="match status" value="1"/>
</dbReference>
<comment type="similarity">
    <text evidence="11">Belongs to the TonB-dependent receptor family.</text>
</comment>
<evidence type="ECO:0000313" key="12">
    <source>
        <dbReference type="EMBL" id="KMO34570.1"/>
    </source>
</evidence>
<evidence type="ECO:0008006" key="14">
    <source>
        <dbReference type="Google" id="ProtNLM"/>
    </source>
</evidence>
<proteinExistence type="inferred from homology"/>
<evidence type="ECO:0000256" key="1">
    <source>
        <dbReference type="ARBA" id="ARBA00004571"/>
    </source>
</evidence>
<evidence type="ECO:0000256" key="11">
    <source>
        <dbReference type="PROSITE-ProRule" id="PRU01360"/>
    </source>
</evidence>
<dbReference type="Gene3D" id="2.40.170.20">
    <property type="entry name" value="TonB-dependent receptor, beta-barrel domain"/>
    <property type="match status" value="1"/>
</dbReference>
<gene>
    <name evidence="12" type="ORF">VP06_13825</name>
</gene>
<accession>A0A0J6SH55</accession>
<evidence type="ECO:0000313" key="13">
    <source>
        <dbReference type="Proteomes" id="UP000035929"/>
    </source>
</evidence>
<keyword evidence="8" id="KW-0406">Ion transport</keyword>
<keyword evidence="9 11" id="KW-0472">Membrane</keyword>
<sequence length="114" mass="12290">MLKGPSGALYGRSDPGGTINILTKQPVALPFVEMGTLFGSFGTARTTDDAGGPLTQDGSVLYRFNGVLARQDSFRDYVDGDRVLAAPVVSWQVTPDTKLTVEAQYLRNRATFDC</sequence>
<keyword evidence="10 11" id="KW-0998">Cell outer membrane</keyword>
<keyword evidence="5 11" id="KW-0812">Transmembrane</keyword>
<reference evidence="12 13" key="1">
    <citation type="submission" date="2015-03" db="EMBL/GenBank/DDBJ databases">
        <title>Genome sequencing of Methylobacterium aquaticum DSM16371 type strain.</title>
        <authorList>
            <person name="Chaudhry V."/>
            <person name="Patil P.B."/>
        </authorList>
    </citation>
    <scope>NUCLEOTIDE SEQUENCE [LARGE SCALE GENOMIC DNA]</scope>
    <source>
        <strain evidence="12 13">DSM 16371</strain>
    </source>
</reference>
<dbReference type="SUPFAM" id="SSF56935">
    <property type="entry name" value="Porins"/>
    <property type="match status" value="1"/>
</dbReference>
<evidence type="ECO:0000256" key="9">
    <source>
        <dbReference type="ARBA" id="ARBA00023136"/>
    </source>
</evidence>
<evidence type="ECO:0000256" key="7">
    <source>
        <dbReference type="ARBA" id="ARBA00023004"/>
    </source>
</evidence>
<dbReference type="EMBL" id="LABX01000102">
    <property type="protein sequence ID" value="KMO34570.1"/>
    <property type="molecule type" value="Genomic_DNA"/>
</dbReference>
<comment type="caution">
    <text evidence="12">The sequence shown here is derived from an EMBL/GenBank/DDBJ whole genome shotgun (WGS) entry which is preliminary data.</text>
</comment>
<dbReference type="InterPro" id="IPR036942">
    <property type="entry name" value="Beta-barrel_TonB_sf"/>
</dbReference>
<evidence type="ECO:0000256" key="6">
    <source>
        <dbReference type="ARBA" id="ARBA00022729"/>
    </source>
</evidence>
<dbReference type="Proteomes" id="UP000035929">
    <property type="component" value="Unassembled WGS sequence"/>
</dbReference>
<dbReference type="RefSeq" id="WP_048464340.1">
    <property type="nucleotide sequence ID" value="NZ_LABX01000102.1"/>
</dbReference>
<evidence type="ECO:0000256" key="3">
    <source>
        <dbReference type="ARBA" id="ARBA00022452"/>
    </source>
</evidence>
<dbReference type="AlphaFoldDB" id="A0A0J6SH55"/>
<dbReference type="GO" id="GO:0015344">
    <property type="term" value="F:siderophore uptake transmembrane transporter activity"/>
    <property type="evidence" value="ECO:0007669"/>
    <property type="project" value="TreeGrafter"/>
</dbReference>
<evidence type="ECO:0000256" key="8">
    <source>
        <dbReference type="ARBA" id="ARBA00023065"/>
    </source>
</evidence>
<dbReference type="PATRIC" id="fig|270351.6.peg.149"/>
<keyword evidence="7" id="KW-0408">Iron</keyword>
<keyword evidence="6" id="KW-0732">Signal</keyword>
<evidence type="ECO:0000256" key="4">
    <source>
        <dbReference type="ARBA" id="ARBA00022496"/>
    </source>
</evidence>
<dbReference type="PANTHER" id="PTHR32552">
    <property type="entry name" value="FERRICHROME IRON RECEPTOR-RELATED"/>
    <property type="match status" value="1"/>
</dbReference>
<evidence type="ECO:0000256" key="2">
    <source>
        <dbReference type="ARBA" id="ARBA00022448"/>
    </source>
</evidence>
<dbReference type="GO" id="GO:0009279">
    <property type="term" value="C:cell outer membrane"/>
    <property type="evidence" value="ECO:0007669"/>
    <property type="project" value="UniProtKB-SubCell"/>
</dbReference>
<name>A0A0J6SH55_9HYPH</name>
<protein>
    <recommendedName>
        <fullName evidence="14">TonB-dependent receptor</fullName>
    </recommendedName>
</protein>
<organism evidence="12 13">
    <name type="scientific">Methylobacterium aquaticum</name>
    <dbReference type="NCBI Taxonomy" id="270351"/>
    <lineage>
        <taxon>Bacteria</taxon>
        <taxon>Pseudomonadati</taxon>
        <taxon>Pseudomonadota</taxon>
        <taxon>Alphaproteobacteria</taxon>
        <taxon>Hyphomicrobiales</taxon>
        <taxon>Methylobacteriaceae</taxon>
        <taxon>Methylobacterium</taxon>
    </lineage>
</organism>
<dbReference type="Gene3D" id="2.170.130.10">
    <property type="entry name" value="TonB-dependent receptor, plug domain"/>
    <property type="match status" value="1"/>
</dbReference>
<dbReference type="InterPro" id="IPR037066">
    <property type="entry name" value="Plug_dom_sf"/>
</dbReference>
<keyword evidence="3 11" id="KW-1134">Transmembrane beta strand</keyword>